<keyword evidence="3" id="KW-1185">Reference proteome</keyword>
<accession>A0A2T5JT92</accession>
<name>A0A2T5JT92_9RHOB</name>
<reference evidence="2 3" key="1">
    <citation type="submission" date="2018-04" db="EMBL/GenBank/DDBJ databases">
        <title>Genomic Encyclopedia of Type Strains, Phase III (KMG-III): the genomes of soil and plant-associated and newly described type strains.</title>
        <authorList>
            <person name="Whitman W."/>
        </authorList>
    </citation>
    <scope>NUCLEOTIDE SEQUENCE [LARGE SCALE GENOMIC DNA]</scope>
    <source>
        <strain evidence="2 3">KA25</strain>
    </source>
</reference>
<evidence type="ECO:0000313" key="2">
    <source>
        <dbReference type="EMBL" id="PTR13392.1"/>
    </source>
</evidence>
<evidence type="ECO:0000313" key="3">
    <source>
        <dbReference type="Proteomes" id="UP000244060"/>
    </source>
</evidence>
<comment type="caution">
    <text evidence="2">The sequence shown here is derived from an EMBL/GenBank/DDBJ whole genome shotgun (WGS) entry which is preliminary data.</text>
</comment>
<dbReference type="EMBL" id="QAOT01000022">
    <property type="protein sequence ID" value="PTR13392.1"/>
    <property type="molecule type" value="Genomic_DNA"/>
</dbReference>
<feature type="region of interest" description="Disordered" evidence="1">
    <location>
        <begin position="47"/>
        <end position="75"/>
    </location>
</feature>
<dbReference type="AlphaFoldDB" id="A0A2T5JT92"/>
<proteinExistence type="predicted"/>
<dbReference type="Proteomes" id="UP000244060">
    <property type="component" value="Unassembled WGS sequence"/>
</dbReference>
<organism evidence="2 3">
    <name type="scientific">Cereibacter azotoformans</name>
    <dbReference type="NCBI Taxonomy" id="43057"/>
    <lineage>
        <taxon>Bacteria</taxon>
        <taxon>Pseudomonadati</taxon>
        <taxon>Pseudomonadota</taxon>
        <taxon>Alphaproteobacteria</taxon>
        <taxon>Rhodobacterales</taxon>
        <taxon>Paracoccaceae</taxon>
        <taxon>Cereibacter</taxon>
    </lineage>
</organism>
<gene>
    <name evidence="2" type="ORF">C8J28_12222</name>
</gene>
<feature type="region of interest" description="Disordered" evidence="1">
    <location>
        <begin position="94"/>
        <end position="228"/>
    </location>
</feature>
<protein>
    <submittedName>
        <fullName evidence="2">Uncharacterized protein</fullName>
    </submittedName>
</protein>
<evidence type="ECO:0000256" key="1">
    <source>
        <dbReference type="SAM" id="MobiDB-lite"/>
    </source>
</evidence>
<sequence>MGAPLCRRHGAGITPPPAPSLRFAALPVCFFLFLFCSETRPKHRSRFQTARSANGRGGVCKGQGPQPPGVRRRSLPAPPLALCRFASSSSCSVSETRPKHRSRFQTARSANGRGGVCKGQGPQPPGVRRRSLPAPPQALCRFASSSSCPVSETRPKHPSIFKTSRSAKRRPPHAHLLSQIKPFCSATGGGEASPDPDELPVANRNHRGQDVPADETDGDQAGRTGKTG</sequence>